<feature type="region of interest" description="Disordered" evidence="1">
    <location>
        <begin position="1"/>
        <end position="84"/>
    </location>
</feature>
<evidence type="ECO:0000256" key="1">
    <source>
        <dbReference type="SAM" id="MobiDB-lite"/>
    </source>
</evidence>
<organism evidence="2">
    <name type="scientific">Tarenaya spinosa</name>
    <dbReference type="NCBI Taxonomy" id="228870"/>
    <lineage>
        <taxon>Eukaryota</taxon>
        <taxon>Viridiplantae</taxon>
        <taxon>Streptophyta</taxon>
        <taxon>Embryophyta</taxon>
        <taxon>Tracheophyta</taxon>
        <taxon>Spermatophyta</taxon>
        <taxon>Magnoliopsida</taxon>
        <taxon>eudicotyledons</taxon>
        <taxon>Gunneridae</taxon>
        <taxon>Pentapetalae</taxon>
        <taxon>rosids</taxon>
        <taxon>malvids</taxon>
        <taxon>Brassicales</taxon>
        <taxon>Cleomaceae</taxon>
        <taxon>New World clade</taxon>
        <taxon>Tarenaya</taxon>
    </lineage>
</organism>
<sequence length="148" mass="15282">MASRASRRAAASSMSASRSRRSSSLSAPPAPGSFTAGAIALRRSSTDLSLSRDPEIPFVKTNQPVGACLQQKPPDEAEGLKASDSLRGLRRAPSSLGAELVIPLCRSLSFLSVGVVTVRCSSGKYSTSGIKSLVEASSGGFIGDSKPR</sequence>
<evidence type="ECO:0000313" key="2">
    <source>
        <dbReference type="EMBL" id="ABD96964.1"/>
    </source>
</evidence>
<dbReference type="AlphaFoldDB" id="Q1KUM2"/>
<feature type="compositionally biased region" description="Low complexity" evidence="1">
    <location>
        <begin position="1"/>
        <end position="27"/>
    </location>
</feature>
<reference evidence="2" key="1">
    <citation type="journal article" date="2006" name="Plant Cell">
        <title>Independent ancient polyploidy events in the sister families Brassicaceae and Cleomaceae.</title>
        <authorList>
            <person name="Schranz M.E."/>
            <person name="Mitchell-Olds T."/>
        </authorList>
    </citation>
    <scope>NUCLEOTIDE SEQUENCE</scope>
</reference>
<protein>
    <submittedName>
        <fullName evidence="2">Uncharacterized protein</fullName>
    </submittedName>
</protein>
<accession>Q1KUM2</accession>
<name>Q1KUM2_9ROSI</name>
<dbReference type="EMBL" id="DQ415922">
    <property type="protein sequence ID" value="ABD96964.1"/>
    <property type="molecule type" value="Genomic_DNA"/>
</dbReference>
<proteinExistence type="predicted"/>